<keyword evidence="4 6" id="KW-0862">Zinc</keyword>
<evidence type="ECO:0000256" key="6">
    <source>
        <dbReference type="RuleBase" id="RU003983"/>
    </source>
</evidence>
<evidence type="ECO:0000313" key="8">
    <source>
        <dbReference type="EMBL" id="MCI05546.1"/>
    </source>
</evidence>
<proteinExistence type="inferred from homology"/>
<dbReference type="Proteomes" id="UP000265520">
    <property type="component" value="Unassembled WGS sequence"/>
</dbReference>
<keyword evidence="2" id="KW-0479">Metal-binding</keyword>
<organism evidence="8 9">
    <name type="scientific">Trifolium medium</name>
    <dbReference type="NCBI Taxonomy" id="97028"/>
    <lineage>
        <taxon>Eukaryota</taxon>
        <taxon>Viridiplantae</taxon>
        <taxon>Streptophyta</taxon>
        <taxon>Embryophyta</taxon>
        <taxon>Tracheophyta</taxon>
        <taxon>Spermatophyta</taxon>
        <taxon>Magnoliopsida</taxon>
        <taxon>eudicotyledons</taxon>
        <taxon>Gunneridae</taxon>
        <taxon>Pentapetalae</taxon>
        <taxon>rosids</taxon>
        <taxon>fabids</taxon>
        <taxon>Fabales</taxon>
        <taxon>Fabaceae</taxon>
        <taxon>Papilionoideae</taxon>
        <taxon>50 kb inversion clade</taxon>
        <taxon>NPAAA clade</taxon>
        <taxon>Hologalegina</taxon>
        <taxon>IRL clade</taxon>
        <taxon>Trifolieae</taxon>
        <taxon>Trifolium</taxon>
    </lineage>
</organism>
<evidence type="ECO:0000256" key="4">
    <source>
        <dbReference type="ARBA" id="ARBA00022833"/>
    </source>
</evidence>
<keyword evidence="9" id="KW-1185">Reference proteome</keyword>
<evidence type="ECO:0000256" key="5">
    <source>
        <dbReference type="ARBA" id="ARBA00023049"/>
    </source>
</evidence>
<dbReference type="EMBL" id="LXQA010058993">
    <property type="protein sequence ID" value="MCI05546.1"/>
    <property type="molecule type" value="Genomic_DNA"/>
</dbReference>
<feature type="domain" description="Peptidase M48" evidence="7">
    <location>
        <begin position="39"/>
        <end position="113"/>
    </location>
</feature>
<evidence type="ECO:0000313" key="9">
    <source>
        <dbReference type="Proteomes" id="UP000265520"/>
    </source>
</evidence>
<sequence>MEAKMSFASSVYSVWLHLNGSLPPSMSHMLNLFVTIDFAQRVLPLVPRLPFSRWLEMEADYIGLLLMSAAGYDPRLTPMVYEDFEELEEESHNEFTLACFIRTHPSGRKRAKRWLDL</sequence>
<feature type="non-terminal residue" evidence="8">
    <location>
        <position position="117"/>
    </location>
</feature>
<name>A0A392P2G6_9FABA</name>
<evidence type="ECO:0000259" key="7">
    <source>
        <dbReference type="Pfam" id="PF01435"/>
    </source>
</evidence>
<dbReference type="PANTHER" id="PTHR22726">
    <property type="entry name" value="METALLOENDOPEPTIDASE OMA1"/>
    <property type="match status" value="1"/>
</dbReference>
<dbReference type="GO" id="GO:0004222">
    <property type="term" value="F:metalloendopeptidase activity"/>
    <property type="evidence" value="ECO:0007669"/>
    <property type="project" value="InterPro"/>
</dbReference>
<keyword evidence="1 6" id="KW-0645">Protease</keyword>
<dbReference type="GO" id="GO:0016020">
    <property type="term" value="C:membrane"/>
    <property type="evidence" value="ECO:0007669"/>
    <property type="project" value="TreeGrafter"/>
</dbReference>
<dbReference type="PANTHER" id="PTHR22726:SF1">
    <property type="entry name" value="METALLOENDOPEPTIDASE OMA1, MITOCHONDRIAL"/>
    <property type="match status" value="1"/>
</dbReference>
<dbReference type="AlphaFoldDB" id="A0A392P2G6"/>
<keyword evidence="3 6" id="KW-0378">Hydrolase</keyword>
<evidence type="ECO:0000256" key="1">
    <source>
        <dbReference type="ARBA" id="ARBA00022670"/>
    </source>
</evidence>
<dbReference type="InterPro" id="IPR001915">
    <property type="entry name" value="Peptidase_M48"/>
</dbReference>
<evidence type="ECO:0000256" key="2">
    <source>
        <dbReference type="ARBA" id="ARBA00022723"/>
    </source>
</evidence>
<dbReference type="GO" id="GO:0046872">
    <property type="term" value="F:metal ion binding"/>
    <property type="evidence" value="ECO:0007669"/>
    <property type="project" value="UniProtKB-KW"/>
</dbReference>
<accession>A0A392P2G6</accession>
<comment type="cofactor">
    <cofactor evidence="6">
        <name>Zn(2+)</name>
        <dbReference type="ChEBI" id="CHEBI:29105"/>
    </cofactor>
    <text evidence="6">Binds 1 zinc ion per subunit.</text>
</comment>
<keyword evidence="5 6" id="KW-0482">Metalloprotease</keyword>
<protein>
    <submittedName>
        <fullName evidence="8">Mitochondrial-like metalloendopeptidase OMA1</fullName>
    </submittedName>
</protein>
<dbReference type="Pfam" id="PF01435">
    <property type="entry name" value="Peptidase_M48"/>
    <property type="match status" value="1"/>
</dbReference>
<comment type="caution">
    <text evidence="8">The sequence shown here is derived from an EMBL/GenBank/DDBJ whole genome shotgun (WGS) entry which is preliminary data.</text>
</comment>
<comment type="similarity">
    <text evidence="6">Belongs to the peptidase M48 family.</text>
</comment>
<evidence type="ECO:0000256" key="3">
    <source>
        <dbReference type="ARBA" id="ARBA00022801"/>
    </source>
</evidence>
<reference evidence="8 9" key="1">
    <citation type="journal article" date="2018" name="Front. Plant Sci.">
        <title>Red Clover (Trifolium pratense) and Zigzag Clover (T. medium) - A Picture of Genomic Similarities and Differences.</title>
        <authorList>
            <person name="Dluhosova J."/>
            <person name="Istvanek J."/>
            <person name="Nedelnik J."/>
            <person name="Repkova J."/>
        </authorList>
    </citation>
    <scope>NUCLEOTIDE SEQUENCE [LARGE SCALE GENOMIC DNA]</scope>
    <source>
        <strain evidence="9">cv. 10/8</strain>
        <tissue evidence="8">Leaf</tissue>
    </source>
</reference>
<dbReference type="GO" id="GO:0051603">
    <property type="term" value="P:proteolysis involved in protein catabolic process"/>
    <property type="evidence" value="ECO:0007669"/>
    <property type="project" value="TreeGrafter"/>
</dbReference>
<dbReference type="InterPro" id="IPR051156">
    <property type="entry name" value="Mito/Outer_Membr_Metalloprot"/>
</dbReference>